<evidence type="ECO:0000256" key="2">
    <source>
        <dbReference type="ARBA" id="ARBA00022475"/>
    </source>
</evidence>
<sequence>MSAESVIPTDPHRGRRLLTFLIAPIVAMVVAGYVADALWPSLVNENPLLLISLSAKNRYLVLVVNHVEPWAYFLIGSIRLLLPDPFFFAIGWFFGAAALHWMERRTPTTGRYMRAVEGWFGKWGAPLVVLFPNNYVCLVAGAAKMNPIKFAALNIVGTIARLTMILFVGDVFSGPIDSILGFIANWRIPLLIISISLVAIFWISELRRGRKEIDAFRELEDAADEIELGHIPRAGDTDPD</sequence>
<evidence type="ECO:0000313" key="7">
    <source>
        <dbReference type="EMBL" id="CAB4548875.1"/>
    </source>
</evidence>
<evidence type="ECO:0000256" key="6">
    <source>
        <dbReference type="SAM" id="Phobius"/>
    </source>
</evidence>
<feature type="transmembrane region" description="Helical" evidence="6">
    <location>
        <begin position="184"/>
        <end position="203"/>
    </location>
</feature>
<keyword evidence="3 6" id="KW-0812">Transmembrane</keyword>
<dbReference type="AlphaFoldDB" id="A0A6J6CCQ2"/>
<dbReference type="PANTHER" id="PTHR42709:SF6">
    <property type="entry name" value="UNDECAPRENYL PHOSPHATE TRANSPORTER A"/>
    <property type="match status" value="1"/>
</dbReference>
<dbReference type="EMBL" id="CAEZSU010000061">
    <property type="protein sequence ID" value="CAB4548875.1"/>
    <property type="molecule type" value="Genomic_DNA"/>
</dbReference>
<dbReference type="GO" id="GO:0005886">
    <property type="term" value="C:plasma membrane"/>
    <property type="evidence" value="ECO:0007669"/>
    <property type="project" value="UniProtKB-SubCell"/>
</dbReference>
<feature type="transmembrane region" description="Helical" evidence="6">
    <location>
        <begin position="85"/>
        <end position="103"/>
    </location>
</feature>
<keyword evidence="5 6" id="KW-0472">Membrane</keyword>
<feature type="transmembrane region" description="Helical" evidence="6">
    <location>
        <begin position="17"/>
        <end position="39"/>
    </location>
</feature>
<dbReference type="InterPro" id="IPR051311">
    <property type="entry name" value="DedA_domain"/>
</dbReference>
<accession>A0A6J6CCQ2</accession>
<evidence type="ECO:0000256" key="1">
    <source>
        <dbReference type="ARBA" id="ARBA00004651"/>
    </source>
</evidence>
<organism evidence="7">
    <name type="scientific">freshwater metagenome</name>
    <dbReference type="NCBI Taxonomy" id="449393"/>
    <lineage>
        <taxon>unclassified sequences</taxon>
        <taxon>metagenomes</taxon>
        <taxon>ecological metagenomes</taxon>
    </lineage>
</organism>
<evidence type="ECO:0000256" key="3">
    <source>
        <dbReference type="ARBA" id="ARBA00022692"/>
    </source>
</evidence>
<gene>
    <name evidence="7" type="ORF">UFOPK1495_00709</name>
</gene>
<reference evidence="7" key="1">
    <citation type="submission" date="2020-05" db="EMBL/GenBank/DDBJ databases">
        <authorList>
            <person name="Chiriac C."/>
            <person name="Salcher M."/>
            <person name="Ghai R."/>
            <person name="Kavagutti S V."/>
        </authorList>
    </citation>
    <scope>NUCLEOTIDE SEQUENCE</scope>
</reference>
<keyword evidence="2" id="KW-1003">Cell membrane</keyword>
<protein>
    <submittedName>
        <fullName evidence="7">Unannotated protein</fullName>
    </submittedName>
</protein>
<feature type="transmembrane region" description="Helical" evidence="6">
    <location>
        <begin position="150"/>
        <end position="172"/>
    </location>
</feature>
<comment type="subcellular location">
    <subcellularLocation>
        <location evidence="1">Cell membrane</location>
        <topology evidence="1">Multi-pass membrane protein</topology>
    </subcellularLocation>
</comment>
<evidence type="ECO:0000256" key="5">
    <source>
        <dbReference type="ARBA" id="ARBA00023136"/>
    </source>
</evidence>
<keyword evidence="4 6" id="KW-1133">Transmembrane helix</keyword>
<dbReference type="PANTHER" id="PTHR42709">
    <property type="entry name" value="ALKALINE PHOSPHATASE LIKE PROTEIN"/>
    <property type="match status" value="1"/>
</dbReference>
<name>A0A6J6CCQ2_9ZZZZ</name>
<proteinExistence type="predicted"/>
<evidence type="ECO:0000256" key="4">
    <source>
        <dbReference type="ARBA" id="ARBA00022989"/>
    </source>
</evidence>